<feature type="transmembrane region" description="Helical" evidence="1">
    <location>
        <begin position="213"/>
        <end position="233"/>
    </location>
</feature>
<protein>
    <submittedName>
        <fullName evidence="2">Uncharacterized protein</fullName>
    </submittedName>
</protein>
<accession>A0ABT9M2G7</accession>
<keyword evidence="3" id="KW-1185">Reference proteome</keyword>
<keyword evidence="1" id="KW-0812">Transmembrane</keyword>
<name>A0ABT9M2G7_9THEO</name>
<keyword evidence="1" id="KW-0472">Membrane</keyword>
<feature type="transmembrane region" description="Helical" evidence="1">
    <location>
        <begin position="170"/>
        <end position="193"/>
    </location>
</feature>
<dbReference type="EMBL" id="JAURUP010000006">
    <property type="protein sequence ID" value="MDP9750324.1"/>
    <property type="molecule type" value="Genomic_DNA"/>
</dbReference>
<organism evidence="2 3">
    <name type="scientific">Thermoanaerobacter pentosaceus</name>
    <dbReference type="NCBI Taxonomy" id="694059"/>
    <lineage>
        <taxon>Bacteria</taxon>
        <taxon>Bacillati</taxon>
        <taxon>Bacillota</taxon>
        <taxon>Clostridia</taxon>
        <taxon>Thermoanaerobacterales</taxon>
        <taxon>Thermoanaerobacteraceae</taxon>
        <taxon>Thermoanaerobacter</taxon>
    </lineage>
</organism>
<keyword evidence="1" id="KW-1133">Transmembrane helix</keyword>
<reference evidence="2 3" key="1">
    <citation type="submission" date="2023-07" db="EMBL/GenBank/DDBJ databases">
        <title>Genomic Encyclopedia of Type Strains, Phase IV (KMG-IV): sequencing the most valuable type-strain genomes for metagenomic binning, comparative biology and taxonomic classification.</title>
        <authorList>
            <person name="Goeker M."/>
        </authorList>
    </citation>
    <scope>NUCLEOTIDE SEQUENCE [LARGE SCALE GENOMIC DNA]</scope>
    <source>
        <strain evidence="2 3">DSM 25963</strain>
    </source>
</reference>
<evidence type="ECO:0000313" key="2">
    <source>
        <dbReference type="EMBL" id="MDP9750324.1"/>
    </source>
</evidence>
<sequence length="278" mass="32464">MKVKDFIEKHQLNDLFILALEEFDGELPDILFPIVNEEQKIDEKYINFYNMLKTLQPDESIKGTITLSTLSFPLIYCDNSKNERLELLSWEEVLALDIVMPEEYGYSDLFFVVSELLYKITMYGKAFDRETKNRLVYEEKVKKNLIPKMDFPKEKLLTILHNITSPFDSLLGIVLSGLIFFALVLILAKHSFFFANLFASLIDTSPLTVVTKLLFAFFVVSVSLTASWLNNWTGDYLNKTFRMKLKENIKNYLKKYPEAASFLSTERFESLDYYFSKL</sequence>
<gene>
    <name evidence="2" type="ORF">J2S24_000792</name>
</gene>
<dbReference type="Proteomes" id="UP001223886">
    <property type="component" value="Unassembled WGS sequence"/>
</dbReference>
<proteinExistence type="predicted"/>
<evidence type="ECO:0000313" key="3">
    <source>
        <dbReference type="Proteomes" id="UP001223886"/>
    </source>
</evidence>
<comment type="caution">
    <text evidence="2">The sequence shown here is derived from an EMBL/GenBank/DDBJ whole genome shotgun (WGS) entry which is preliminary data.</text>
</comment>
<dbReference type="RefSeq" id="WP_307680940.1">
    <property type="nucleotide sequence ID" value="NZ_JAURUP010000006.1"/>
</dbReference>
<evidence type="ECO:0000256" key="1">
    <source>
        <dbReference type="SAM" id="Phobius"/>
    </source>
</evidence>